<organism evidence="11 12">
    <name type="scientific">Mesomycoplasma hyorhinis SK76</name>
    <dbReference type="NCBI Taxonomy" id="1118964"/>
    <lineage>
        <taxon>Bacteria</taxon>
        <taxon>Bacillati</taxon>
        <taxon>Mycoplasmatota</taxon>
        <taxon>Mycoplasmoidales</taxon>
        <taxon>Metamycoplasmataceae</taxon>
        <taxon>Mesomycoplasma</taxon>
    </lineage>
</organism>
<feature type="domain" description="CBS" evidence="10">
    <location>
        <begin position="188"/>
        <end position="248"/>
    </location>
</feature>
<dbReference type="PANTHER" id="PTHR43773">
    <property type="entry name" value="MAGNESIUM TRANSPORTER MGTE"/>
    <property type="match status" value="1"/>
</dbReference>
<keyword evidence="3 9" id="KW-0813">Transport</keyword>
<keyword evidence="4 9" id="KW-0812">Transmembrane</keyword>
<dbReference type="SUPFAM" id="SSF161093">
    <property type="entry name" value="MgtE membrane domain-like"/>
    <property type="match status" value="1"/>
</dbReference>
<dbReference type="SMART" id="SM00924">
    <property type="entry name" value="MgtE_N"/>
    <property type="match status" value="1"/>
</dbReference>
<dbReference type="SUPFAM" id="SSF54631">
    <property type="entry name" value="CBS-domain pair"/>
    <property type="match status" value="1"/>
</dbReference>
<keyword evidence="9" id="KW-1003">Cell membrane</keyword>
<dbReference type="Gene3D" id="3.10.580.10">
    <property type="entry name" value="CBS-domain"/>
    <property type="match status" value="1"/>
</dbReference>
<evidence type="ECO:0000256" key="7">
    <source>
        <dbReference type="ARBA" id="ARBA00023136"/>
    </source>
</evidence>
<dbReference type="PANTHER" id="PTHR43773:SF1">
    <property type="entry name" value="MAGNESIUM TRANSPORTER MGTE"/>
    <property type="match status" value="1"/>
</dbReference>
<feature type="transmembrane region" description="Helical" evidence="9">
    <location>
        <begin position="310"/>
        <end position="331"/>
    </location>
</feature>
<evidence type="ECO:0000256" key="1">
    <source>
        <dbReference type="ARBA" id="ARBA00004141"/>
    </source>
</evidence>
<dbReference type="GeneID" id="93248594"/>
<proteinExistence type="inferred from homology"/>
<dbReference type="CDD" id="cd04606">
    <property type="entry name" value="CBS_pair_Mg_transporter"/>
    <property type="match status" value="1"/>
</dbReference>
<dbReference type="AlphaFoldDB" id="A0AAI8AN24"/>
<dbReference type="InterPro" id="IPR000644">
    <property type="entry name" value="CBS_dom"/>
</dbReference>
<dbReference type="SMART" id="SM00116">
    <property type="entry name" value="CBS"/>
    <property type="match status" value="2"/>
</dbReference>
<dbReference type="EMBL" id="CP003914">
    <property type="protein sequence ID" value="AFX74404.1"/>
    <property type="molecule type" value="Genomic_DNA"/>
</dbReference>
<feature type="transmembrane region" description="Helical" evidence="9">
    <location>
        <begin position="365"/>
        <end position="389"/>
    </location>
</feature>
<keyword evidence="7 9" id="KW-0472">Membrane</keyword>
<comment type="subunit">
    <text evidence="9">Homodimer.</text>
</comment>
<dbReference type="RefSeq" id="WP_013302253.1">
    <property type="nucleotide sequence ID" value="NC_019552.1"/>
</dbReference>
<name>A0AAI8AN24_MESHY</name>
<evidence type="ECO:0000256" key="4">
    <source>
        <dbReference type="ARBA" id="ARBA00022692"/>
    </source>
</evidence>
<evidence type="ECO:0000259" key="10">
    <source>
        <dbReference type="PROSITE" id="PS51371"/>
    </source>
</evidence>
<dbReference type="GO" id="GO:0005886">
    <property type="term" value="C:plasma membrane"/>
    <property type="evidence" value="ECO:0007669"/>
    <property type="project" value="UniProtKB-SubCell"/>
</dbReference>
<feature type="transmembrane region" description="Helical" evidence="9">
    <location>
        <begin position="466"/>
        <end position="491"/>
    </location>
</feature>
<evidence type="ECO:0000256" key="9">
    <source>
        <dbReference type="RuleBase" id="RU362011"/>
    </source>
</evidence>
<keyword evidence="6 9" id="KW-1133">Transmembrane helix</keyword>
<dbReference type="GO" id="GO:0015095">
    <property type="term" value="F:magnesium ion transmembrane transporter activity"/>
    <property type="evidence" value="ECO:0007669"/>
    <property type="project" value="UniProtKB-UniRule"/>
</dbReference>
<keyword evidence="9" id="KW-0479">Metal-binding</keyword>
<dbReference type="PROSITE" id="PS51371">
    <property type="entry name" value="CBS"/>
    <property type="match status" value="1"/>
</dbReference>
<evidence type="ECO:0000313" key="11">
    <source>
        <dbReference type="EMBL" id="AFX74404.1"/>
    </source>
</evidence>
<dbReference type="Gene3D" id="1.10.357.20">
    <property type="entry name" value="SLC41 divalent cation transporters, integral membrane domain"/>
    <property type="match status" value="1"/>
</dbReference>
<dbReference type="InterPro" id="IPR006668">
    <property type="entry name" value="Mg_transptr_MgtE_intracell_dom"/>
</dbReference>
<dbReference type="InterPro" id="IPR006669">
    <property type="entry name" value="MgtE_transporter"/>
</dbReference>
<comment type="function">
    <text evidence="9">Acts as a magnesium transporter.</text>
</comment>
<dbReference type="SUPFAM" id="SSF158791">
    <property type="entry name" value="MgtE N-terminal domain-like"/>
    <property type="match status" value="1"/>
</dbReference>
<dbReference type="KEGG" id="mhs:MOS_489"/>
<dbReference type="InterPro" id="IPR046342">
    <property type="entry name" value="CBS_dom_sf"/>
</dbReference>
<sequence>MTLLELIRKKDLNGVRQYSNQVTAAQLAEEVSHFSLYERSMFFRMLTTETAAEVFSYFASDIQEELIAGLPDEQMNALLEELYTDEIADLIEEVPDNVANKILKNIDKNTRNIVNLLLKYTDEQIGSIMSVDIVYLDENLSSKQALDKIRTYKDEAELVHYYYVVNHQKHIIGAITLEDIVFSDQNELVKDICFATPIVKTTDLKEKVAHYFAENDFSVLPVVNSKERLVGMITADDIIDIVQEEATEDMYKLAGISSKKIDDSYVKTTVLQIVKSRIFWLIILMLGSTLSQVIIQMFTDSIAQNQRLKVLGLSIFISTIVSIIPVISGAAGNAGSQSATTIVRAISLAEVERKNFFKQVFLKELAVGSIIGTILMVINFVRLLIYFTISKDLFNNQQPHYEIVTGEHTINIQHVHNGLAHKDYILIISAAASFSLFLVIIFSKMLGSSIPLLAQILKRDPAVMSAPILATLTDSVSTFIFFGITILVFVLI</sequence>
<dbReference type="NCBIfam" id="TIGR00400">
    <property type="entry name" value="mgtE"/>
    <property type="match status" value="1"/>
</dbReference>
<dbReference type="InterPro" id="IPR036739">
    <property type="entry name" value="SLC41_membr_dom_sf"/>
</dbReference>
<reference evidence="11 12" key="1">
    <citation type="journal article" date="2013" name="Genome Announc.">
        <title>Complete Genome Sequence of Mycoplasma hyorhinis Strain SK76.</title>
        <authorList>
            <person name="Goodison S."/>
            <person name="Urquidi V."/>
            <person name="Kumar D."/>
            <person name="Reyes L."/>
            <person name="Rosser C.J."/>
        </authorList>
    </citation>
    <scope>NUCLEOTIDE SEQUENCE [LARGE SCALE GENOMIC DNA]</scope>
    <source>
        <strain evidence="11 12">SK76</strain>
    </source>
</reference>
<evidence type="ECO:0000256" key="5">
    <source>
        <dbReference type="ARBA" id="ARBA00022842"/>
    </source>
</evidence>
<dbReference type="Pfam" id="PF01769">
    <property type="entry name" value="MgtE"/>
    <property type="match status" value="1"/>
</dbReference>
<accession>A0AAI8AN24</accession>
<dbReference type="Pfam" id="PF00571">
    <property type="entry name" value="CBS"/>
    <property type="match status" value="2"/>
</dbReference>
<comment type="subcellular location">
    <subcellularLocation>
        <location evidence="9">Cell membrane</location>
        <topology evidence="9">Multi-pass membrane protein</topology>
    </subcellularLocation>
    <subcellularLocation>
        <location evidence="1">Membrane</location>
        <topology evidence="1">Multi-pass membrane protein</topology>
    </subcellularLocation>
</comment>
<evidence type="ECO:0000256" key="8">
    <source>
        <dbReference type="PROSITE-ProRule" id="PRU00703"/>
    </source>
</evidence>
<gene>
    <name evidence="11" type="ORF">MOS_489</name>
</gene>
<dbReference type="Proteomes" id="UP000009399">
    <property type="component" value="Chromosome"/>
</dbReference>
<evidence type="ECO:0000256" key="2">
    <source>
        <dbReference type="ARBA" id="ARBA00009749"/>
    </source>
</evidence>
<dbReference type="Pfam" id="PF03448">
    <property type="entry name" value="MgtE_N"/>
    <property type="match status" value="1"/>
</dbReference>
<evidence type="ECO:0000313" key="12">
    <source>
        <dbReference type="Proteomes" id="UP000009399"/>
    </source>
</evidence>
<feature type="transmembrane region" description="Helical" evidence="9">
    <location>
        <begin position="424"/>
        <end position="446"/>
    </location>
</feature>
<keyword evidence="8" id="KW-0129">CBS domain</keyword>
<dbReference type="Gene3D" id="1.25.60.10">
    <property type="entry name" value="MgtE N-terminal domain-like"/>
    <property type="match status" value="1"/>
</dbReference>
<evidence type="ECO:0000256" key="3">
    <source>
        <dbReference type="ARBA" id="ARBA00022448"/>
    </source>
</evidence>
<evidence type="ECO:0000256" key="6">
    <source>
        <dbReference type="ARBA" id="ARBA00022989"/>
    </source>
</evidence>
<comment type="similarity">
    <text evidence="2 9">Belongs to the SLC41A transporter family.</text>
</comment>
<dbReference type="InterPro" id="IPR006667">
    <property type="entry name" value="SLC41_membr_dom"/>
</dbReference>
<dbReference type="GO" id="GO:0046872">
    <property type="term" value="F:metal ion binding"/>
    <property type="evidence" value="ECO:0007669"/>
    <property type="project" value="UniProtKB-KW"/>
</dbReference>
<feature type="transmembrane region" description="Helical" evidence="9">
    <location>
        <begin position="278"/>
        <end position="298"/>
    </location>
</feature>
<keyword evidence="5 9" id="KW-0460">Magnesium</keyword>
<dbReference type="InterPro" id="IPR038076">
    <property type="entry name" value="MgtE_N_sf"/>
</dbReference>
<protein>
    <recommendedName>
        <fullName evidence="9">Magnesium transporter MgtE</fullName>
    </recommendedName>
</protein>